<evidence type="ECO:0000313" key="3">
    <source>
        <dbReference type="Proteomes" id="UP000192596"/>
    </source>
</evidence>
<protein>
    <recommendedName>
        <fullName evidence="4">Zn(2)-C6 fungal-type domain-containing protein</fullName>
    </recommendedName>
</protein>
<dbReference type="AlphaFoldDB" id="A0A1V8T101"/>
<sequence>MGRKQNALIADYFRRGKKLEDNSNRYEQQCIKCGELFPKGRIDGMLTHLLKRCPQLTPQEREAAYDHAQRPRKAASKAGANVSAADHHETELVFDSQGWDVHDSHQFQFDMSANAAPISDPPPATRNEGDGSFSISAQGYNQQSALDTLAEASRRHLDYTQQRQTLAYGTHESAMAQESERQIVEQLLMNAIHQAPDEHNISMQPEFGGVVSHLPTAQSTSRHQQQYGQPHVQPLVRRAQDADHRLQQSNARVLENSAIDPQLKAIMASSEPHARPVDSVQSRTFSSEGQTSAIEAQQGSLVVPPLVRLTSVPKGGRARFNEDRRRQVQETRKRGACLRCRMLKKPCSDGTPCDKCAHVDSARLWKWPCVRTKLADEFAMYSTSFHSLRVKSDITALLIGTVASPRSGDVEIKFNSSSDASGLMLRNTTHKSEHAASKEGTSPADDVILLDESDDILGNISKHLTGDSRARECISIETNDFLRRTLLEAHKLYDKQYCIANAQSDKTKSRGNHITPGQLLRQVTELWLLTTTLVASSQRTDDMSIRLNATEIDHQSPNYRLLRHQVLANLETRCKQVCKSVLNELERHLLQRQQISAFATYISAIILLSCVERTTAMYQYLAAQHPGSLPFWAPSDPPLEALYTQGPQFAALLIMLLRVRGLPPITAQGADDALVVCWPQKTAGKGAATQDEESTDQFRQWLEPCQLRVGDLMARRDTQGRIKDGWQAWDLRLIAAVLLPEGL</sequence>
<comment type="caution">
    <text evidence="2">The sequence shown here is derived from an EMBL/GenBank/DDBJ whole genome shotgun (WGS) entry which is preliminary data.</text>
</comment>
<dbReference type="EMBL" id="NAJO01000020">
    <property type="protein sequence ID" value="OQO04989.1"/>
    <property type="molecule type" value="Genomic_DNA"/>
</dbReference>
<evidence type="ECO:0000313" key="2">
    <source>
        <dbReference type="EMBL" id="OQO04989.1"/>
    </source>
</evidence>
<dbReference type="InParanoid" id="A0A1V8T101"/>
<evidence type="ECO:0008006" key="4">
    <source>
        <dbReference type="Google" id="ProtNLM"/>
    </source>
</evidence>
<feature type="region of interest" description="Disordered" evidence="1">
    <location>
        <begin position="62"/>
        <end position="84"/>
    </location>
</feature>
<dbReference type="OrthoDB" id="5417895at2759"/>
<accession>A0A1V8T101</accession>
<keyword evidence="3" id="KW-1185">Reference proteome</keyword>
<organism evidence="2 3">
    <name type="scientific">Cryoendolithus antarcticus</name>
    <dbReference type="NCBI Taxonomy" id="1507870"/>
    <lineage>
        <taxon>Eukaryota</taxon>
        <taxon>Fungi</taxon>
        <taxon>Dikarya</taxon>
        <taxon>Ascomycota</taxon>
        <taxon>Pezizomycotina</taxon>
        <taxon>Dothideomycetes</taxon>
        <taxon>Dothideomycetidae</taxon>
        <taxon>Cladosporiales</taxon>
        <taxon>Cladosporiaceae</taxon>
        <taxon>Cryoendolithus</taxon>
    </lineage>
</organism>
<dbReference type="PANTHER" id="PTHR35392:SF2">
    <property type="entry name" value="ZN(II)2CYS6 TRANSCRIPTION FACTOR (EUROFUNG)"/>
    <property type="match status" value="1"/>
</dbReference>
<proteinExistence type="predicted"/>
<dbReference type="Proteomes" id="UP000192596">
    <property type="component" value="Unassembled WGS sequence"/>
</dbReference>
<gene>
    <name evidence="2" type="ORF">B0A48_08007</name>
</gene>
<reference evidence="3" key="1">
    <citation type="submission" date="2017-03" db="EMBL/GenBank/DDBJ databases">
        <title>Genomes of endolithic fungi from Antarctica.</title>
        <authorList>
            <person name="Coleine C."/>
            <person name="Masonjones S."/>
            <person name="Stajich J.E."/>
        </authorList>
    </citation>
    <scope>NUCLEOTIDE SEQUENCE [LARGE SCALE GENOMIC DNA]</scope>
    <source>
        <strain evidence="3">CCFEE 5527</strain>
    </source>
</reference>
<dbReference type="PANTHER" id="PTHR35392">
    <property type="entry name" value="ZN(II)2CYS6 TRANSCRIPTION FACTOR (EUROFUNG)-RELATED-RELATED"/>
    <property type="match status" value="1"/>
</dbReference>
<name>A0A1V8T101_9PEZI</name>
<evidence type="ECO:0000256" key="1">
    <source>
        <dbReference type="SAM" id="MobiDB-lite"/>
    </source>
</evidence>
<dbReference type="STRING" id="1507870.A0A1V8T101"/>
<feature type="region of interest" description="Disordered" evidence="1">
    <location>
        <begin position="113"/>
        <end position="136"/>
    </location>
</feature>
<dbReference type="InterPro" id="IPR052973">
    <property type="entry name" value="Fungal_sec-metab_reg_TF"/>
</dbReference>